<accession>A0A0D6EQ13</accession>
<evidence type="ECO:0000313" key="7">
    <source>
        <dbReference type="EMBL" id="CEQ41655.1"/>
    </source>
</evidence>
<dbReference type="InterPro" id="IPR029063">
    <property type="entry name" value="SAM-dependent_MTases_sf"/>
</dbReference>
<protein>
    <submittedName>
        <fullName evidence="7">SPOSA6832_03399-mRNA-1:cds</fullName>
    </submittedName>
</protein>
<dbReference type="InterPro" id="IPR002052">
    <property type="entry name" value="DNA_methylase_N6_adenine_CS"/>
</dbReference>
<name>A0A0D6EQ13_SPOSA</name>
<dbReference type="GO" id="GO:0008757">
    <property type="term" value="F:S-adenosylmethionine-dependent methyltransferase activity"/>
    <property type="evidence" value="ECO:0007669"/>
    <property type="project" value="TreeGrafter"/>
</dbReference>
<comment type="subcellular location">
    <subcellularLocation>
        <location evidence="1">Nucleus</location>
    </subcellularLocation>
</comment>
<dbReference type="Proteomes" id="UP000243876">
    <property type="component" value="Unassembled WGS sequence"/>
</dbReference>
<dbReference type="PANTHER" id="PTHR45875:SF1">
    <property type="entry name" value="METHYLTRANSFERASE N6AMT1"/>
    <property type="match status" value="1"/>
</dbReference>
<organism evidence="7 8">
    <name type="scientific">Sporidiobolus salmonicolor</name>
    <name type="common">Yeast-like fungus</name>
    <name type="synonym">Sporobolomyces salmonicolor</name>
    <dbReference type="NCBI Taxonomy" id="5005"/>
    <lineage>
        <taxon>Eukaryota</taxon>
        <taxon>Fungi</taxon>
        <taxon>Dikarya</taxon>
        <taxon>Basidiomycota</taxon>
        <taxon>Pucciniomycotina</taxon>
        <taxon>Microbotryomycetes</taxon>
        <taxon>Sporidiobolales</taxon>
        <taxon>Sporidiobolaceae</taxon>
        <taxon>Sporobolomyces</taxon>
    </lineage>
</organism>
<dbReference type="SUPFAM" id="SSF53335">
    <property type="entry name" value="S-adenosyl-L-methionine-dependent methyltransferases"/>
    <property type="match status" value="1"/>
</dbReference>
<evidence type="ECO:0000256" key="5">
    <source>
        <dbReference type="ARBA" id="ARBA00022691"/>
    </source>
</evidence>
<evidence type="ECO:0000256" key="4">
    <source>
        <dbReference type="ARBA" id="ARBA00022679"/>
    </source>
</evidence>
<dbReference type="GO" id="GO:0035657">
    <property type="term" value="C:eRF1 methyltransferase complex"/>
    <property type="evidence" value="ECO:0007669"/>
    <property type="project" value="TreeGrafter"/>
</dbReference>
<dbReference type="InterPro" id="IPR004557">
    <property type="entry name" value="PrmC-related"/>
</dbReference>
<evidence type="ECO:0000313" key="8">
    <source>
        <dbReference type="Proteomes" id="UP000243876"/>
    </source>
</evidence>
<dbReference type="GO" id="GO:0005634">
    <property type="term" value="C:nucleus"/>
    <property type="evidence" value="ECO:0007669"/>
    <property type="project" value="UniProtKB-SubCell"/>
</dbReference>
<evidence type="ECO:0000256" key="1">
    <source>
        <dbReference type="ARBA" id="ARBA00004123"/>
    </source>
</evidence>
<gene>
    <name evidence="7" type="primary">SPOSA6832_03399</name>
</gene>
<keyword evidence="4" id="KW-0808">Transferase</keyword>
<dbReference type="InterPro" id="IPR052190">
    <property type="entry name" value="Euk-Arch_PrmC-MTase"/>
</dbReference>
<dbReference type="EMBL" id="CENE01000016">
    <property type="protein sequence ID" value="CEQ41655.1"/>
    <property type="molecule type" value="Genomic_DNA"/>
</dbReference>
<keyword evidence="5" id="KW-0949">S-adenosyl-L-methionine</keyword>
<keyword evidence="6" id="KW-0539">Nucleus</keyword>
<keyword evidence="3" id="KW-0489">Methyltransferase</keyword>
<sequence>MIPTPSTSHLSAKDFESVYEPAGKLELSPGSASSAHGLSPGAEDTFILLDALEQDQALLKGSTICLEIGSGSGCVSAFLGAICGPSSALYLTTDLNPHATRCTLLTGETNSVPLSPVLTDLTASLLPRLEQQVDVLVFNPPYVETWSEEASEAQLGGTIERAWAGGEGGMEVTNRVLEQVEPLLSERGMFYLVAVPQNKPLEILAQMKARGLAGEITLKRRAGREHLHILRFWRPSHPSFALAAPRP</sequence>
<dbReference type="PROSITE" id="PS00092">
    <property type="entry name" value="N6_MTASE"/>
    <property type="match status" value="1"/>
</dbReference>
<proteinExistence type="inferred from homology"/>
<comment type="similarity">
    <text evidence="2">Belongs to the eukaryotic/archaeal PrmC-related family.</text>
</comment>
<dbReference type="GO" id="GO:0008276">
    <property type="term" value="F:protein methyltransferase activity"/>
    <property type="evidence" value="ECO:0007669"/>
    <property type="project" value="TreeGrafter"/>
</dbReference>
<feature type="non-terminal residue" evidence="7">
    <location>
        <position position="1"/>
    </location>
</feature>
<dbReference type="NCBIfam" id="TIGR00537">
    <property type="entry name" value="hemK_rel_arch"/>
    <property type="match status" value="1"/>
</dbReference>
<dbReference type="PANTHER" id="PTHR45875">
    <property type="entry name" value="METHYLTRANSFERASE N6AMT1"/>
    <property type="match status" value="1"/>
</dbReference>
<dbReference type="GO" id="GO:0032259">
    <property type="term" value="P:methylation"/>
    <property type="evidence" value="ECO:0007669"/>
    <property type="project" value="UniProtKB-KW"/>
</dbReference>
<reference evidence="8" key="1">
    <citation type="submission" date="2015-02" db="EMBL/GenBank/DDBJ databases">
        <authorList>
            <person name="Gon?alves P."/>
        </authorList>
    </citation>
    <scope>NUCLEOTIDE SEQUENCE [LARGE SCALE GENOMIC DNA]</scope>
</reference>
<keyword evidence="8" id="KW-1185">Reference proteome</keyword>
<dbReference type="FunFam" id="3.40.50.150:FF:000077">
    <property type="entry name" value="HemK methyltransferase family member 2"/>
    <property type="match status" value="1"/>
</dbReference>
<dbReference type="OrthoDB" id="406152at2759"/>
<evidence type="ECO:0000256" key="3">
    <source>
        <dbReference type="ARBA" id="ARBA00022603"/>
    </source>
</evidence>
<evidence type="ECO:0000256" key="6">
    <source>
        <dbReference type="ARBA" id="ARBA00023242"/>
    </source>
</evidence>
<dbReference type="Gene3D" id="3.40.50.150">
    <property type="entry name" value="Vaccinia Virus protein VP39"/>
    <property type="match status" value="1"/>
</dbReference>
<dbReference type="GO" id="GO:0003676">
    <property type="term" value="F:nucleic acid binding"/>
    <property type="evidence" value="ECO:0007669"/>
    <property type="project" value="InterPro"/>
</dbReference>
<dbReference type="AlphaFoldDB" id="A0A0D6EQ13"/>
<evidence type="ECO:0000256" key="2">
    <source>
        <dbReference type="ARBA" id="ARBA00006149"/>
    </source>
</evidence>